<dbReference type="GO" id="GO:0004553">
    <property type="term" value="F:hydrolase activity, hydrolyzing O-glycosyl compounds"/>
    <property type="evidence" value="ECO:0007669"/>
    <property type="project" value="InterPro"/>
</dbReference>
<dbReference type="InterPro" id="IPR008965">
    <property type="entry name" value="CBM2/CBM3_carb-bd_dom_sf"/>
</dbReference>
<evidence type="ECO:0000256" key="1">
    <source>
        <dbReference type="ARBA" id="ARBA00006865"/>
    </source>
</evidence>
<feature type="compositionally biased region" description="Gly residues" evidence="2">
    <location>
        <begin position="190"/>
        <end position="208"/>
    </location>
</feature>
<dbReference type="InterPro" id="IPR013320">
    <property type="entry name" value="ConA-like_dom_sf"/>
</dbReference>
<evidence type="ECO:0008006" key="7">
    <source>
        <dbReference type="Google" id="ProtNLM"/>
    </source>
</evidence>
<dbReference type="InterPro" id="IPR000757">
    <property type="entry name" value="Beta-glucanase-like"/>
</dbReference>
<dbReference type="KEGG" id="mbd:MEBOL_007681"/>
<dbReference type="PROSITE" id="PS51172">
    <property type="entry name" value="CBM3"/>
    <property type="match status" value="1"/>
</dbReference>
<dbReference type="EMBL" id="CP022163">
    <property type="protein sequence ID" value="ATB34180.1"/>
    <property type="molecule type" value="Genomic_DNA"/>
</dbReference>
<feature type="domain" description="CBM3" evidence="3">
    <location>
        <begin position="43"/>
        <end position="192"/>
    </location>
</feature>
<dbReference type="AlphaFoldDB" id="A0A250ISF7"/>
<proteinExistence type="inferred from homology"/>
<evidence type="ECO:0000259" key="4">
    <source>
        <dbReference type="PROSITE" id="PS51762"/>
    </source>
</evidence>
<evidence type="ECO:0000313" key="6">
    <source>
        <dbReference type="Proteomes" id="UP000217289"/>
    </source>
</evidence>
<dbReference type="Gene3D" id="2.60.40.710">
    <property type="entry name" value="Endoglucanase-like"/>
    <property type="match status" value="1"/>
</dbReference>
<feature type="region of interest" description="Disordered" evidence="2">
    <location>
        <begin position="185"/>
        <end position="208"/>
    </location>
</feature>
<dbReference type="GO" id="GO:0030248">
    <property type="term" value="F:cellulose binding"/>
    <property type="evidence" value="ECO:0007669"/>
    <property type="project" value="InterPro"/>
</dbReference>
<keyword evidence="6" id="KW-1185">Reference proteome</keyword>
<comment type="similarity">
    <text evidence="1">Belongs to the glycosyl hydrolase 16 family.</text>
</comment>
<dbReference type="Gene3D" id="2.60.120.200">
    <property type="match status" value="1"/>
</dbReference>
<evidence type="ECO:0000259" key="3">
    <source>
        <dbReference type="PROSITE" id="PS51172"/>
    </source>
</evidence>
<dbReference type="Proteomes" id="UP000217289">
    <property type="component" value="Chromosome"/>
</dbReference>
<sequence>MGWSRKGSRILMAGQAQAGRAWTGFAAVLLAWALPMGESLAGTNDFTVQYQNYNASGPGDDIIEANIKIRNNTTTAIPLSGIVVRYWFTKNNASGATPACWWWNASPCPNLTVTSGNVSLTGADRYAEIRFTSGAGSLAPGATTAAIDLGVTFGTNVDETDDYSYGGNTSFIDWNRITVHDAGSAPTAGLRGGTPPSGGGGGDDGGGGTITTEFFDDFSYTGAGDSLFTGWWNVRNGSSWTGPGPEPEYAAPWSSGNVSIVTDPASASNKLLRLTTSTRGSNGSTLQAEVSSKARKFKFGTYASRVKFNNTPLSGTRYFADKPVETFFTITEYITNDPNYSEQDFEYMPNGGWGRGNTNTLWTTSWEDTRLPINDSDKVSDWFSADYSGWHTLVLQVSSTSIRYYIDGQLLTTHATKYLPETAQFIYFNIWFTELDRTQGSSRTYHQEADWVYFAKDAILSPSQVTSRIDSLRASSVTRRDTVN</sequence>
<feature type="domain" description="GH16" evidence="4">
    <location>
        <begin position="172"/>
        <end position="460"/>
    </location>
</feature>
<name>A0A250ISF7_9BACT</name>
<evidence type="ECO:0000256" key="2">
    <source>
        <dbReference type="SAM" id="MobiDB-lite"/>
    </source>
</evidence>
<dbReference type="GO" id="GO:0005975">
    <property type="term" value="P:carbohydrate metabolic process"/>
    <property type="evidence" value="ECO:0007669"/>
    <property type="project" value="InterPro"/>
</dbReference>
<reference evidence="5 6" key="1">
    <citation type="submission" date="2017-06" db="EMBL/GenBank/DDBJ databases">
        <authorList>
            <person name="Kim H.J."/>
            <person name="Triplett B.A."/>
        </authorList>
    </citation>
    <scope>NUCLEOTIDE SEQUENCE [LARGE SCALE GENOMIC DNA]</scope>
    <source>
        <strain evidence="5 6">DSM 14713</strain>
    </source>
</reference>
<dbReference type="InterPro" id="IPR001956">
    <property type="entry name" value="CBM3"/>
</dbReference>
<organism evidence="5 6">
    <name type="scientific">Melittangium boletus DSM 14713</name>
    <dbReference type="NCBI Taxonomy" id="1294270"/>
    <lineage>
        <taxon>Bacteria</taxon>
        <taxon>Pseudomonadati</taxon>
        <taxon>Myxococcota</taxon>
        <taxon>Myxococcia</taxon>
        <taxon>Myxococcales</taxon>
        <taxon>Cystobacterineae</taxon>
        <taxon>Archangiaceae</taxon>
        <taxon>Melittangium</taxon>
    </lineage>
</organism>
<gene>
    <name evidence="5" type="ORF">MEBOL_007681</name>
</gene>
<dbReference type="SUPFAM" id="SSF49899">
    <property type="entry name" value="Concanavalin A-like lectins/glucanases"/>
    <property type="match status" value="1"/>
</dbReference>
<dbReference type="CDD" id="cd00413">
    <property type="entry name" value="Glyco_hydrolase_16"/>
    <property type="match status" value="1"/>
</dbReference>
<evidence type="ECO:0000313" key="5">
    <source>
        <dbReference type="EMBL" id="ATB34180.1"/>
    </source>
</evidence>
<dbReference type="SUPFAM" id="SSF49384">
    <property type="entry name" value="Carbohydrate-binding domain"/>
    <property type="match status" value="1"/>
</dbReference>
<accession>A0A250ISF7</accession>
<dbReference type="InterPro" id="IPR036966">
    <property type="entry name" value="CBM3_sf"/>
</dbReference>
<protein>
    <recommendedName>
        <fullName evidence="7">Hydrolase</fullName>
    </recommendedName>
</protein>
<dbReference type="Pfam" id="PF00942">
    <property type="entry name" value="CBM_3"/>
    <property type="match status" value="1"/>
</dbReference>
<dbReference type="SMART" id="SM01067">
    <property type="entry name" value="CBM_3"/>
    <property type="match status" value="1"/>
</dbReference>
<dbReference type="PROSITE" id="PS51762">
    <property type="entry name" value="GH16_2"/>
    <property type="match status" value="1"/>
</dbReference>